<keyword evidence="1" id="KW-0812">Transmembrane</keyword>
<comment type="caution">
    <text evidence="2">The sequence shown here is derived from an EMBL/GenBank/DDBJ whole genome shotgun (WGS) entry which is preliminary data.</text>
</comment>
<sequence>MRGRRSMRAPLLGGEGPLAKVPPVVVFGVVVGVFVAGVVVRGVVGALLLGVLAVGVGVLLAATWRVLAPAQRFGRVLVLGLVVGIAVSVL</sequence>
<dbReference type="EMBL" id="RCDD01000004">
    <property type="protein sequence ID" value="RLK55260.1"/>
    <property type="molecule type" value="Genomic_DNA"/>
</dbReference>
<protein>
    <submittedName>
        <fullName evidence="2">Uncharacterized protein</fullName>
    </submittedName>
</protein>
<evidence type="ECO:0000256" key="1">
    <source>
        <dbReference type="SAM" id="Phobius"/>
    </source>
</evidence>
<feature type="transmembrane region" description="Helical" evidence="1">
    <location>
        <begin position="46"/>
        <end position="66"/>
    </location>
</feature>
<proteinExistence type="predicted"/>
<gene>
    <name evidence="2" type="ORF">CLV68_4742</name>
</gene>
<organism evidence="2 3">
    <name type="scientific">Actinokineospora cianjurensis</name>
    <dbReference type="NCBI Taxonomy" id="585224"/>
    <lineage>
        <taxon>Bacteria</taxon>
        <taxon>Bacillati</taxon>
        <taxon>Actinomycetota</taxon>
        <taxon>Actinomycetes</taxon>
        <taxon>Pseudonocardiales</taxon>
        <taxon>Pseudonocardiaceae</taxon>
        <taxon>Actinokineospora</taxon>
    </lineage>
</organism>
<dbReference type="Proteomes" id="UP000282454">
    <property type="component" value="Unassembled WGS sequence"/>
</dbReference>
<accession>A0A421AZL5</accession>
<feature type="transmembrane region" description="Helical" evidence="1">
    <location>
        <begin position="73"/>
        <end position="89"/>
    </location>
</feature>
<dbReference type="AlphaFoldDB" id="A0A421AZL5"/>
<evidence type="ECO:0000313" key="2">
    <source>
        <dbReference type="EMBL" id="RLK55260.1"/>
    </source>
</evidence>
<evidence type="ECO:0000313" key="3">
    <source>
        <dbReference type="Proteomes" id="UP000282454"/>
    </source>
</evidence>
<keyword evidence="3" id="KW-1185">Reference proteome</keyword>
<keyword evidence="1" id="KW-1133">Transmembrane helix</keyword>
<reference evidence="2 3" key="1">
    <citation type="submission" date="2018-10" db="EMBL/GenBank/DDBJ databases">
        <title>Genomic Encyclopedia of Archaeal and Bacterial Type Strains, Phase II (KMG-II): from individual species to whole genera.</title>
        <authorList>
            <person name="Goeker M."/>
        </authorList>
    </citation>
    <scope>NUCLEOTIDE SEQUENCE [LARGE SCALE GENOMIC DNA]</scope>
    <source>
        <strain evidence="2 3">DSM 45657</strain>
    </source>
</reference>
<keyword evidence="1" id="KW-0472">Membrane</keyword>
<feature type="transmembrane region" description="Helical" evidence="1">
    <location>
        <begin position="21"/>
        <end position="40"/>
    </location>
</feature>
<name>A0A421AZL5_9PSEU</name>